<accession>V6M5S6</accession>
<evidence type="ECO:0000256" key="5">
    <source>
        <dbReference type="ARBA" id="ARBA00023136"/>
    </source>
</evidence>
<keyword evidence="8" id="KW-1185">Reference proteome</keyword>
<dbReference type="PATRIC" id="fig|1408254.3.peg.4028"/>
<dbReference type="AlphaFoldDB" id="V6M5S6"/>
<sequence length="208" mass="22752">MVIWEGFLFGMLLQLSVGPVCLAVWRRSLTHGMREAIWMVWGVACADALYMLAAIGGLTALLQIDWVQTLVLIAGGATLIWFGMSSFRAKPEEEQRKEAEPPVRGEEKGQGSFWYGIGLTLTNPLTIIFWAGVFGSMMASQTLSDHLSLAGFAVGCIAATVFFLTMVAMCGRWLSGILRPSWIRRLDQLVGVLLIGFALLLLQKGLIG</sequence>
<evidence type="ECO:0000313" key="7">
    <source>
        <dbReference type="EMBL" id="EST53245.1"/>
    </source>
</evidence>
<evidence type="ECO:0000313" key="8">
    <source>
        <dbReference type="Proteomes" id="UP000017973"/>
    </source>
</evidence>
<dbReference type="InterPro" id="IPR001123">
    <property type="entry name" value="LeuE-type"/>
</dbReference>
<comment type="subcellular location">
    <subcellularLocation>
        <location evidence="1">Cell membrane</location>
        <topology evidence="1">Multi-pass membrane protein</topology>
    </subcellularLocation>
</comment>
<evidence type="ECO:0000256" key="1">
    <source>
        <dbReference type="ARBA" id="ARBA00004651"/>
    </source>
</evidence>
<evidence type="ECO:0000256" key="3">
    <source>
        <dbReference type="ARBA" id="ARBA00022692"/>
    </source>
</evidence>
<feature type="transmembrane region" description="Helical" evidence="6">
    <location>
        <begin position="147"/>
        <end position="168"/>
    </location>
</feature>
<dbReference type="Proteomes" id="UP000017973">
    <property type="component" value="Unassembled WGS sequence"/>
</dbReference>
<proteinExistence type="predicted"/>
<organism evidence="7 8">
    <name type="scientific">Brevibacillus panacihumi W25</name>
    <dbReference type="NCBI Taxonomy" id="1408254"/>
    <lineage>
        <taxon>Bacteria</taxon>
        <taxon>Bacillati</taxon>
        <taxon>Bacillota</taxon>
        <taxon>Bacilli</taxon>
        <taxon>Bacillales</taxon>
        <taxon>Paenibacillaceae</taxon>
        <taxon>Brevibacillus</taxon>
    </lineage>
</organism>
<gene>
    <name evidence="7" type="ORF">T458_20550</name>
</gene>
<dbReference type="InterPro" id="IPR036259">
    <property type="entry name" value="MFS_trans_sf"/>
</dbReference>
<dbReference type="HOGENOM" id="CLU_087840_3_0_9"/>
<feature type="transmembrane region" description="Helical" evidence="6">
    <location>
        <begin position="37"/>
        <end position="60"/>
    </location>
</feature>
<feature type="transmembrane region" description="Helical" evidence="6">
    <location>
        <begin position="6"/>
        <end position="25"/>
    </location>
</feature>
<keyword evidence="5 6" id="KW-0472">Membrane</keyword>
<dbReference type="STRING" id="1408254.T458_20550"/>
<evidence type="ECO:0000256" key="2">
    <source>
        <dbReference type="ARBA" id="ARBA00022475"/>
    </source>
</evidence>
<protein>
    <submittedName>
        <fullName evidence="7">Threonine transporter RhtB</fullName>
    </submittedName>
</protein>
<feature type="transmembrane region" description="Helical" evidence="6">
    <location>
        <begin position="66"/>
        <end position="87"/>
    </location>
</feature>
<keyword evidence="3 6" id="KW-0812">Transmembrane</keyword>
<dbReference type="PANTHER" id="PTHR30086:SF20">
    <property type="entry name" value="ARGININE EXPORTER PROTEIN ARGO-RELATED"/>
    <property type="match status" value="1"/>
</dbReference>
<dbReference type="OrthoDB" id="7874789at2"/>
<feature type="transmembrane region" description="Helical" evidence="6">
    <location>
        <begin position="113"/>
        <end position="135"/>
    </location>
</feature>
<dbReference type="Pfam" id="PF01810">
    <property type="entry name" value="LysE"/>
    <property type="match status" value="1"/>
</dbReference>
<name>V6M5S6_9BACL</name>
<keyword evidence="4 6" id="KW-1133">Transmembrane helix</keyword>
<dbReference type="EMBL" id="AYJU01000017">
    <property type="protein sequence ID" value="EST53245.1"/>
    <property type="molecule type" value="Genomic_DNA"/>
</dbReference>
<dbReference type="PANTHER" id="PTHR30086">
    <property type="entry name" value="ARGININE EXPORTER PROTEIN ARGO"/>
    <property type="match status" value="1"/>
</dbReference>
<evidence type="ECO:0000256" key="6">
    <source>
        <dbReference type="SAM" id="Phobius"/>
    </source>
</evidence>
<comment type="caution">
    <text evidence="7">The sequence shown here is derived from an EMBL/GenBank/DDBJ whole genome shotgun (WGS) entry which is preliminary data.</text>
</comment>
<dbReference type="SUPFAM" id="SSF103473">
    <property type="entry name" value="MFS general substrate transporter"/>
    <property type="match status" value="1"/>
</dbReference>
<dbReference type="GO" id="GO:0005886">
    <property type="term" value="C:plasma membrane"/>
    <property type="evidence" value="ECO:0007669"/>
    <property type="project" value="UniProtKB-SubCell"/>
</dbReference>
<dbReference type="RefSeq" id="WP_023557913.1">
    <property type="nucleotide sequence ID" value="NZ_KI629785.1"/>
</dbReference>
<feature type="transmembrane region" description="Helical" evidence="6">
    <location>
        <begin position="189"/>
        <end position="207"/>
    </location>
</feature>
<dbReference type="GO" id="GO:0015171">
    <property type="term" value="F:amino acid transmembrane transporter activity"/>
    <property type="evidence" value="ECO:0007669"/>
    <property type="project" value="TreeGrafter"/>
</dbReference>
<reference evidence="7 8" key="1">
    <citation type="journal article" date="2014" name="Genome Announc.">
        <title>Draft Genome Sequence of Brevibacillus panacihumi Strain W25, a Halotolerant Hydrocarbon-Degrading Bacterium.</title>
        <authorList>
            <person name="Wang X."/>
            <person name="Jin D."/>
            <person name="Zhou L."/>
            <person name="Wu L."/>
            <person name="An W."/>
            <person name="Chen Y."/>
            <person name="Zhao L."/>
        </authorList>
    </citation>
    <scope>NUCLEOTIDE SEQUENCE [LARGE SCALE GENOMIC DNA]</scope>
    <source>
        <strain evidence="7 8">W25</strain>
    </source>
</reference>
<keyword evidence="2" id="KW-1003">Cell membrane</keyword>
<evidence type="ECO:0000256" key="4">
    <source>
        <dbReference type="ARBA" id="ARBA00022989"/>
    </source>
</evidence>
<dbReference type="eggNOG" id="COG1280">
    <property type="taxonomic scope" value="Bacteria"/>
</dbReference>